<dbReference type="InterPro" id="IPR002376">
    <property type="entry name" value="Formyl_transf_N"/>
</dbReference>
<accession>A0AAW0WMC0</accession>
<proteinExistence type="predicted"/>
<dbReference type="Gene3D" id="3.40.50.12230">
    <property type="match status" value="1"/>
</dbReference>
<feature type="domain" description="Formyl transferase C-terminal" evidence="2">
    <location>
        <begin position="283"/>
        <end position="330"/>
    </location>
</feature>
<dbReference type="Pfam" id="PF02911">
    <property type="entry name" value="Formyl_trans_C"/>
    <property type="match status" value="1"/>
</dbReference>
<dbReference type="PANTHER" id="PTHR11138:SF5">
    <property type="entry name" value="METHIONYL-TRNA FORMYLTRANSFERASE, MITOCHONDRIAL"/>
    <property type="match status" value="1"/>
</dbReference>
<sequence length="342" mass="39724">MKWQLKFQSILKFKLWKDWKFYHFTKNLSDNYRRQERIEEKSKPPWDIMFFGTDEFSLKSLTALHREQQRRGILNIHGSLLPRWRGAGPVVHAVLNNDSKTGITIMKIEPHRFDVGKMVSKVEVPISWDTRSGALSKYLADVGAQEMIAVLQNLTVKLRDAIPQTEDGVTKAPKISEASSKIDWNCCTCHKIQSMYRAFDDYFPLWTLWHGAPVKLRDMVMHKEWSHHHFSEMQVEEQITEGEAQGSECIKENAIENCEKSATDYDFAGDQNDIRKNCTVSRKNHPPGRVIFNKKMKVVSVLCRDGWVSFKSVIIKGRKPMSALDFYNGFITKIPKDQHKFD</sequence>
<dbReference type="SUPFAM" id="SSF53328">
    <property type="entry name" value="Formyltransferase"/>
    <property type="match status" value="1"/>
</dbReference>
<keyword evidence="4" id="KW-1185">Reference proteome</keyword>
<protein>
    <recommendedName>
        <fullName evidence="5">Methionyl-tRNA formyltransferase</fullName>
    </recommendedName>
</protein>
<dbReference type="Pfam" id="PF00551">
    <property type="entry name" value="Formyl_trans_N"/>
    <property type="match status" value="1"/>
</dbReference>
<reference evidence="3 4" key="1">
    <citation type="journal article" date="2024" name="BMC Genomics">
        <title>Genome assembly of redclaw crayfish (Cherax quadricarinatus) provides insights into its immune adaptation and hypoxia tolerance.</title>
        <authorList>
            <person name="Liu Z."/>
            <person name="Zheng J."/>
            <person name="Li H."/>
            <person name="Fang K."/>
            <person name="Wang S."/>
            <person name="He J."/>
            <person name="Zhou D."/>
            <person name="Weng S."/>
            <person name="Chi M."/>
            <person name="Gu Z."/>
            <person name="He J."/>
            <person name="Li F."/>
            <person name="Wang M."/>
        </authorList>
    </citation>
    <scope>NUCLEOTIDE SEQUENCE [LARGE SCALE GENOMIC DNA]</scope>
    <source>
        <strain evidence="3">ZL_2023a</strain>
    </source>
</reference>
<dbReference type="PANTHER" id="PTHR11138">
    <property type="entry name" value="METHIONYL-TRNA FORMYLTRANSFERASE"/>
    <property type="match status" value="1"/>
</dbReference>
<evidence type="ECO:0000259" key="2">
    <source>
        <dbReference type="Pfam" id="PF02911"/>
    </source>
</evidence>
<dbReference type="InterPro" id="IPR011034">
    <property type="entry name" value="Formyl_transferase-like_C_sf"/>
</dbReference>
<organism evidence="3 4">
    <name type="scientific">Cherax quadricarinatus</name>
    <name type="common">Australian red claw crayfish</name>
    <dbReference type="NCBI Taxonomy" id="27406"/>
    <lineage>
        <taxon>Eukaryota</taxon>
        <taxon>Metazoa</taxon>
        <taxon>Ecdysozoa</taxon>
        <taxon>Arthropoda</taxon>
        <taxon>Crustacea</taxon>
        <taxon>Multicrustacea</taxon>
        <taxon>Malacostraca</taxon>
        <taxon>Eumalacostraca</taxon>
        <taxon>Eucarida</taxon>
        <taxon>Decapoda</taxon>
        <taxon>Pleocyemata</taxon>
        <taxon>Astacidea</taxon>
        <taxon>Parastacoidea</taxon>
        <taxon>Parastacidae</taxon>
        <taxon>Cherax</taxon>
    </lineage>
</organism>
<gene>
    <name evidence="3" type="ORF">OTU49_006773</name>
</gene>
<dbReference type="GO" id="GO:0005739">
    <property type="term" value="C:mitochondrion"/>
    <property type="evidence" value="ECO:0007669"/>
    <property type="project" value="TreeGrafter"/>
</dbReference>
<dbReference type="InterPro" id="IPR036477">
    <property type="entry name" value="Formyl_transf_N_sf"/>
</dbReference>
<dbReference type="Proteomes" id="UP001445076">
    <property type="component" value="Unassembled WGS sequence"/>
</dbReference>
<feature type="domain" description="Formyl transferase N-terminal" evidence="1">
    <location>
        <begin position="68"/>
        <end position="151"/>
    </location>
</feature>
<dbReference type="SUPFAM" id="SSF50486">
    <property type="entry name" value="FMT C-terminal domain-like"/>
    <property type="match status" value="1"/>
</dbReference>
<evidence type="ECO:0000313" key="3">
    <source>
        <dbReference type="EMBL" id="KAK8733127.1"/>
    </source>
</evidence>
<name>A0AAW0WMC0_CHEQU</name>
<evidence type="ECO:0000259" key="1">
    <source>
        <dbReference type="Pfam" id="PF00551"/>
    </source>
</evidence>
<evidence type="ECO:0000313" key="4">
    <source>
        <dbReference type="Proteomes" id="UP001445076"/>
    </source>
</evidence>
<dbReference type="GO" id="GO:0004479">
    <property type="term" value="F:methionyl-tRNA formyltransferase activity"/>
    <property type="evidence" value="ECO:0007669"/>
    <property type="project" value="TreeGrafter"/>
</dbReference>
<dbReference type="EMBL" id="JARKIK010000055">
    <property type="protein sequence ID" value="KAK8733127.1"/>
    <property type="molecule type" value="Genomic_DNA"/>
</dbReference>
<evidence type="ECO:0008006" key="5">
    <source>
        <dbReference type="Google" id="ProtNLM"/>
    </source>
</evidence>
<comment type="caution">
    <text evidence="3">The sequence shown here is derived from an EMBL/GenBank/DDBJ whole genome shotgun (WGS) entry which is preliminary data.</text>
</comment>
<dbReference type="InterPro" id="IPR005793">
    <property type="entry name" value="Formyl_trans_C"/>
</dbReference>
<dbReference type="AlphaFoldDB" id="A0AAW0WMC0"/>